<sequence>MYGEATGRQERSVPRDGGEQTARQRAALASAAASPPAPLPNDDDDDDELVCPVVWLLGGGSARIFSWRGGWGGGGACFGAGPRRPPAPLPMEISAPVDGGGFFLRQRDRHVTIATDTMAYVRRVLAR</sequence>
<organism evidence="2 3">
    <name type="scientific">Colletotrichum higginsianum (strain IMI 349063)</name>
    <name type="common">Crucifer anthracnose fungus</name>
    <dbReference type="NCBI Taxonomy" id="759273"/>
    <lineage>
        <taxon>Eukaryota</taxon>
        <taxon>Fungi</taxon>
        <taxon>Dikarya</taxon>
        <taxon>Ascomycota</taxon>
        <taxon>Pezizomycotina</taxon>
        <taxon>Sordariomycetes</taxon>
        <taxon>Hypocreomycetidae</taxon>
        <taxon>Glomerellales</taxon>
        <taxon>Glomerellaceae</taxon>
        <taxon>Colletotrichum</taxon>
        <taxon>Colletotrichum destructivum species complex</taxon>
    </lineage>
</organism>
<proteinExistence type="predicted"/>
<name>A0A1B7Y6L1_COLHI</name>
<dbReference type="KEGG" id="chig:CH63R_09158"/>
<reference evidence="3" key="1">
    <citation type="journal article" date="2017" name="BMC Genomics">
        <title>Gapless genome assembly of Colletotrichum higginsianum reveals chromosome structure and association of transposable elements with secondary metabolite gene clusters.</title>
        <authorList>
            <person name="Dallery J.-F."/>
            <person name="Lapalu N."/>
            <person name="Zampounis A."/>
            <person name="Pigne S."/>
            <person name="Luyten I."/>
            <person name="Amselem J."/>
            <person name="Wittenberg A.H.J."/>
            <person name="Zhou S."/>
            <person name="de Queiroz M.V."/>
            <person name="Robin G.P."/>
            <person name="Auger A."/>
            <person name="Hainaut M."/>
            <person name="Henrissat B."/>
            <person name="Kim K.-T."/>
            <person name="Lee Y.-H."/>
            <person name="Lespinet O."/>
            <person name="Schwartz D.C."/>
            <person name="Thon M.R."/>
            <person name="O'Connell R.J."/>
        </authorList>
    </citation>
    <scope>NUCLEOTIDE SEQUENCE [LARGE SCALE GENOMIC DNA]</scope>
    <source>
        <strain evidence="3">IMI 349063</strain>
    </source>
</reference>
<dbReference type="RefSeq" id="XP_018156155.1">
    <property type="nucleotide sequence ID" value="XM_018304132.1"/>
</dbReference>
<protein>
    <submittedName>
        <fullName evidence="2">Uncharacterized protein</fullName>
    </submittedName>
</protein>
<accession>A0A1B7Y6L1</accession>
<evidence type="ECO:0000313" key="3">
    <source>
        <dbReference type="Proteomes" id="UP000092177"/>
    </source>
</evidence>
<comment type="caution">
    <text evidence="2">The sequence shown here is derived from an EMBL/GenBank/DDBJ whole genome shotgun (WGS) entry which is preliminary data.</text>
</comment>
<dbReference type="VEuPathDB" id="FungiDB:CH63R_09158"/>
<evidence type="ECO:0000256" key="1">
    <source>
        <dbReference type="SAM" id="MobiDB-lite"/>
    </source>
</evidence>
<gene>
    <name evidence="2" type="ORF">CH63R_09158</name>
</gene>
<evidence type="ECO:0000313" key="2">
    <source>
        <dbReference type="EMBL" id="OBR07637.1"/>
    </source>
</evidence>
<dbReference type="Proteomes" id="UP000092177">
    <property type="component" value="Chromosome 6"/>
</dbReference>
<dbReference type="GeneID" id="28868239"/>
<feature type="compositionally biased region" description="Basic and acidic residues" evidence="1">
    <location>
        <begin position="7"/>
        <end position="18"/>
    </location>
</feature>
<dbReference type="AlphaFoldDB" id="A0A1B7Y6L1"/>
<feature type="region of interest" description="Disordered" evidence="1">
    <location>
        <begin position="1"/>
        <end position="46"/>
    </location>
</feature>
<dbReference type="EMBL" id="LTAN01000006">
    <property type="protein sequence ID" value="OBR07637.1"/>
    <property type="molecule type" value="Genomic_DNA"/>
</dbReference>
<keyword evidence="3" id="KW-1185">Reference proteome</keyword>